<dbReference type="InterPro" id="IPR015424">
    <property type="entry name" value="PyrdxlP-dep_Trfase"/>
</dbReference>
<dbReference type="InterPro" id="IPR049315">
    <property type="entry name" value="GDC-P_N"/>
</dbReference>
<name>X0UJL6_9ZZZZ</name>
<dbReference type="SUPFAM" id="SSF53383">
    <property type="entry name" value="PLP-dependent transferases"/>
    <property type="match status" value="1"/>
</dbReference>
<evidence type="ECO:0000313" key="3">
    <source>
        <dbReference type="EMBL" id="GAG05810.1"/>
    </source>
</evidence>
<feature type="domain" description="Glycine cleavage system P-protein N-terminal" evidence="2">
    <location>
        <begin position="10"/>
        <end position="161"/>
    </location>
</feature>
<dbReference type="EMBL" id="BARS01025587">
    <property type="protein sequence ID" value="GAG05810.1"/>
    <property type="molecule type" value="Genomic_DNA"/>
</dbReference>
<sequence>MNTQNEGSANDIQKEMEKFLGIENVDELFKDIPDSVRLKNPLKLLGPMSERDLSIYIDKILSLNKPVVSFLGGGAQDHYIPAIVQEVITKPELLNAYTPYQPEVAQGMLQGMFEFQSLISELTGLNVTNSSMYDWATAIGEALLMSVRIMKKRQKVLISKSI</sequence>
<comment type="caution">
    <text evidence="3">The sequence shown here is derived from an EMBL/GenBank/DDBJ whole genome shotgun (WGS) entry which is preliminary data.</text>
</comment>
<dbReference type="InterPro" id="IPR023010">
    <property type="entry name" value="GcvPA"/>
</dbReference>
<dbReference type="InterPro" id="IPR015421">
    <property type="entry name" value="PyrdxlP-dep_Trfase_major"/>
</dbReference>
<organism evidence="3">
    <name type="scientific">marine sediment metagenome</name>
    <dbReference type="NCBI Taxonomy" id="412755"/>
    <lineage>
        <taxon>unclassified sequences</taxon>
        <taxon>metagenomes</taxon>
        <taxon>ecological metagenomes</taxon>
    </lineage>
</organism>
<dbReference type="GO" id="GO:0009116">
    <property type="term" value="P:nucleoside metabolic process"/>
    <property type="evidence" value="ECO:0007669"/>
    <property type="project" value="InterPro"/>
</dbReference>
<dbReference type="GO" id="GO:0004375">
    <property type="term" value="F:glycine dehydrogenase (decarboxylating) activity"/>
    <property type="evidence" value="ECO:0007669"/>
    <property type="project" value="InterPro"/>
</dbReference>
<accession>X0UJL6</accession>
<dbReference type="Pfam" id="PF02347">
    <property type="entry name" value="GDC-P"/>
    <property type="match status" value="1"/>
</dbReference>
<feature type="non-terminal residue" evidence="3">
    <location>
        <position position="162"/>
    </location>
</feature>
<keyword evidence="1" id="KW-0560">Oxidoreductase</keyword>
<evidence type="ECO:0000256" key="1">
    <source>
        <dbReference type="ARBA" id="ARBA00023002"/>
    </source>
</evidence>
<dbReference type="AlphaFoldDB" id="X0UJL6"/>
<dbReference type="PANTHER" id="PTHR42806">
    <property type="entry name" value="GLYCINE CLEAVAGE SYSTEM P-PROTEIN"/>
    <property type="match status" value="1"/>
</dbReference>
<gene>
    <name evidence="3" type="ORF">S01H1_40405</name>
</gene>
<proteinExistence type="predicted"/>
<dbReference type="PANTHER" id="PTHR42806:SF1">
    <property type="entry name" value="GLYCINE DEHYDROGENASE (DECARBOXYLATING)"/>
    <property type="match status" value="1"/>
</dbReference>
<reference evidence="3" key="1">
    <citation type="journal article" date="2014" name="Front. Microbiol.">
        <title>High frequency of phylogenetically diverse reductive dehalogenase-homologous genes in deep subseafloor sedimentary metagenomes.</title>
        <authorList>
            <person name="Kawai M."/>
            <person name="Futagami T."/>
            <person name="Toyoda A."/>
            <person name="Takaki Y."/>
            <person name="Nishi S."/>
            <person name="Hori S."/>
            <person name="Arai W."/>
            <person name="Tsubouchi T."/>
            <person name="Morono Y."/>
            <person name="Uchiyama I."/>
            <person name="Ito T."/>
            <person name="Fujiyama A."/>
            <person name="Inagaki F."/>
            <person name="Takami H."/>
        </authorList>
    </citation>
    <scope>NUCLEOTIDE SEQUENCE</scope>
    <source>
        <strain evidence="3">Expedition CK06-06</strain>
    </source>
</reference>
<dbReference type="Gene3D" id="3.40.640.10">
    <property type="entry name" value="Type I PLP-dependent aspartate aminotransferase-like (Major domain)"/>
    <property type="match status" value="1"/>
</dbReference>
<protein>
    <recommendedName>
        <fullName evidence="2">Glycine cleavage system P-protein N-terminal domain-containing protein</fullName>
    </recommendedName>
</protein>
<evidence type="ECO:0000259" key="2">
    <source>
        <dbReference type="Pfam" id="PF02347"/>
    </source>
</evidence>